<dbReference type="CDD" id="cd04056">
    <property type="entry name" value="Peptidases_S53"/>
    <property type="match status" value="1"/>
</dbReference>
<dbReference type="PANTHER" id="PTHR14218">
    <property type="entry name" value="PROTEASE S8 TRIPEPTIDYL PEPTIDASE I CLN2"/>
    <property type="match status" value="1"/>
</dbReference>
<dbReference type="GO" id="GO:0008233">
    <property type="term" value="F:peptidase activity"/>
    <property type="evidence" value="ECO:0007669"/>
    <property type="project" value="UniProtKB-KW"/>
</dbReference>
<dbReference type="SUPFAM" id="SSF52743">
    <property type="entry name" value="Subtilisin-like"/>
    <property type="match status" value="1"/>
</dbReference>
<dbReference type="InterPro" id="IPR036852">
    <property type="entry name" value="Peptidase_S8/S53_dom_sf"/>
</dbReference>
<protein>
    <submittedName>
        <fullName evidence="10">Protease pro-enzyme activation domain-containing protein</fullName>
    </submittedName>
</protein>
<evidence type="ECO:0000256" key="3">
    <source>
        <dbReference type="ARBA" id="ARBA00022723"/>
    </source>
</evidence>
<dbReference type="Pfam" id="PF09286">
    <property type="entry name" value="Pro-kuma_activ"/>
    <property type="match status" value="1"/>
</dbReference>
<dbReference type="InterPro" id="IPR050819">
    <property type="entry name" value="Tripeptidyl-peptidase_I"/>
</dbReference>
<comment type="cofactor">
    <cofactor evidence="1">
        <name>Ca(2+)</name>
        <dbReference type="ChEBI" id="CHEBI:29108"/>
    </cofactor>
</comment>
<dbReference type="RefSeq" id="WP_369084240.1">
    <property type="nucleotide sequence ID" value="NZ_JBFSHR010000007.1"/>
</dbReference>
<evidence type="ECO:0000256" key="7">
    <source>
        <dbReference type="ARBA" id="ARBA00023145"/>
    </source>
</evidence>
<gene>
    <name evidence="10" type="ORF">AB6A68_03135</name>
</gene>
<keyword evidence="4" id="KW-0378">Hydrolase</keyword>
<keyword evidence="7" id="KW-0865">Zymogen</keyword>
<dbReference type="SMART" id="SM00944">
    <property type="entry name" value="Pro-kuma_activ"/>
    <property type="match status" value="1"/>
</dbReference>
<dbReference type="Gene3D" id="3.40.50.200">
    <property type="entry name" value="Peptidase S8/S53 domain"/>
    <property type="match status" value="1"/>
</dbReference>
<feature type="domain" description="Peptidase S53" evidence="9">
    <location>
        <begin position="235"/>
        <end position="706"/>
    </location>
</feature>
<dbReference type="SUPFAM" id="SSF54897">
    <property type="entry name" value="Protease propeptides/inhibitors"/>
    <property type="match status" value="1"/>
</dbReference>
<evidence type="ECO:0000256" key="6">
    <source>
        <dbReference type="ARBA" id="ARBA00022837"/>
    </source>
</evidence>
<keyword evidence="2 10" id="KW-0645">Protease</keyword>
<keyword evidence="8" id="KW-0732">Signal</keyword>
<evidence type="ECO:0000259" key="9">
    <source>
        <dbReference type="PROSITE" id="PS51695"/>
    </source>
</evidence>
<evidence type="ECO:0000256" key="4">
    <source>
        <dbReference type="ARBA" id="ARBA00022801"/>
    </source>
</evidence>
<comment type="caution">
    <text evidence="10">The sequence shown here is derived from an EMBL/GenBank/DDBJ whole genome shotgun (WGS) entry which is preliminary data.</text>
</comment>
<keyword evidence="11" id="KW-1185">Reference proteome</keyword>
<feature type="signal peptide" evidence="8">
    <location>
        <begin position="1"/>
        <end position="26"/>
    </location>
</feature>
<dbReference type="InterPro" id="IPR030400">
    <property type="entry name" value="Sedolisin_dom"/>
</dbReference>
<dbReference type="EMBL" id="JBFSHR010000007">
    <property type="protein sequence ID" value="MEX6428832.1"/>
    <property type="molecule type" value="Genomic_DNA"/>
</dbReference>
<sequence length="708" mass="73763">MKKRFMRHSIVFGAAGVLGLATMAMASPAASLTAAQAPAPRVTVPGGLAPAIAAKSKPTGKTAGSTRMRVSFILKGRDIAALAHKVDAGWAGPYLTPMQFAQQYGQTPQYVGALIAYLGSFGIHAQVMADMLDVTSQGTAAQYQNALSVLFDNYQVPASPAGAKLAGASATVQNVFAARTNPQLPADLAGNIEAVLGLTNYAPYESLSVPGKAQASPGTVTATGATIPTGTAPTAQLPQAFEKDYHLTSVLNAGSQGQGQTMGIVTLASVNPSVPAYFWRNVAHIPVMQNRLTLVNIDGGAGRVSLNSGSDETTIDVEQSGTIAPRARIVVYQAPNTDYGFVDAFYAGASQNIAGSLSASWGESETAIQYSVLAAQESPGYAAAFNQAFLESAAQGQSTFVASGDQGAYDPTGDIGTYNLGVDSPEDSPYVTSVGGTTLPGSQVYPITTTSSSGTTATTGYEEVTIPKQLTWGWDYLWPMYQALGLSSESAAAGDLIVGSGGGYSVLFKRSAYQQSVAGVTNYSDYEFINPTKYQAIAPTSLVLPTSFTLNPAPTLSTGSNSSYRATPDVAFNADPQTGYITYDPQFKSVFGSDYVDFGGTSFIGPQLNGVTADYESALGHRIGFWNPNIYAFAKSTNSPFHPLDSNTVYGSSYYSGSNNNSPLSITGEFMNTNDYYTGTPGAIYNPGSGLGYANLSKLLADFASVTP</sequence>
<keyword evidence="5" id="KW-0720">Serine protease</keyword>
<keyword evidence="3" id="KW-0479">Metal-binding</keyword>
<proteinExistence type="predicted"/>
<keyword evidence="6" id="KW-0106">Calcium</keyword>
<dbReference type="Proteomes" id="UP001560267">
    <property type="component" value="Unassembled WGS sequence"/>
</dbReference>
<evidence type="ECO:0000256" key="2">
    <source>
        <dbReference type="ARBA" id="ARBA00022670"/>
    </source>
</evidence>
<dbReference type="PROSITE" id="PS51695">
    <property type="entry name" value="SEDOLISIN"/>
    <property type="match status" value="1"/>
</dbReference>
<dbReference type="CDD" id="cd11377">
    <property type="entry name" value="Pro-peptidase_S53"/>
    <property type="match status" value="1"/>
</dbReference>
<organism evidence="10 11">
    <name type="scientific">Ferrimicrobium acidiphilum</name>
    <dbReference type="NCBI Taxonomy" id="121039"/>
    <lineage>
        <taxon>Bacteria</taxon>
        <taxon>Bacillati</taxon>
        <taxon>Actinomycetota</taxon>
        <taxon>Acidimicrobiia</taxon>
        <taxon>Acidimicrobiales</taxon>
        <taxon>Acidimicrobiaceae</taxon>
        <taxon>Ferrimicrobium</taxon>
    </lineage>
</organism>
<evidence type="ECO:0000313" key="11">
    <source>
        <dbReference type="Proteomes" id="UP001560267"/>
    </source>
</evidence>
<dbReference type="InterPro" id="IPR015366">
    <property type="entry name" value="S53_propep"/>
</dbReference>
<evidence type="ECO:0000256" key="1">
    <source>
        <dbReference type="ARBA" id="ARBA00001913"/>
    </source>
</evidence>
<dbReference type="GO" id="GO:0006508">
    <property type="term" value="P:proteolysis"/>
    <property type="evidence" value="ECO:0007669"/>
    <property type="project" value="UniProtKB-KW"/>
</dbReference>
<evidence type="ECO:0000313" key="10">
    <source>
        <dbReference type="EMBL" id="MEX6428832.1"/>
    </source>
</evidence>
<evidence type="ECO:0000256" key="5">
    <source>
        <dbReference type="ARBA" id="ARBA00022825"/>
    </source>
</evidence>
<name>A0ABV3XZW6_9ACTN</name>
<reference evidence="10 11" key="1">
    <citation type="submission" date="2024-07" db="EMBL/GenBank/DDBJ databases">
        <title>Draft Genome Sequence of Ferrimicrobium acidiphilum Strain YE2023, Isolated from a Pulp of Bioleach Reactor.</title>
        <authorList>
            <person name="Elkina Y.A."/>
            <person name="Bulaeva A.G."/>
            <person name="Beletsky A.V."/>
            <person name="Mardanov A.V."/>
        </authorList>
    </citation>
    <scope>NUCLEOTIDE SEQUENCE [LARGE SCALE GENOMIC DNA]</scope>
    <source>
        <strain evidence="10 11">YE2023</strain>
    </source>
</reference>
<evidence type="ECO:0000256" key="8">
    <source>
        <dbReference type="SAM" id="SignalP"/>
    </source>
</evidence>
<accession>A0ABV3XZW6</accession>
<feature type="chain" id="PRO_5046711467" evidence="8">
    <location>
        <begin position="27"/>
        <end position="708"/>
    </location>
</feature>
<dbReference type="PANTHER" id="PTHR14218:SF15">
    <property type="entry name" value="TRIPEPTIDYL-PEPTIDASE 1"/>
    <property type="match status" value="1"/>
</dbReference>